<reference evidence="3" key="1">
    <citation type="submission" date="2022-08" db="UniProtKB">
        <authorList>
            <consortium name="EnsemblMetazoa"/>
        </authorList>
    </citation>
    <scope>IDENTIFICATION</scope>
    <source>
        <strain evidence="3">05x7-T-G4-1.051#20</strain>
    </source>
</reference>
<dbReference type="PANTHER" id="PTHR12832:SF11">
    <property type="entry name" value="LD23868P"/>
    <property type="match status" value="1"/>
</dbReference>
<dbReference type="EnsemblMetazoa" id="G18380.1">
    <property type="protein sequence ID" value="G18380.1:cds"/>
    <property type="gene ID" value="G18380"/>
</dbReference>
<accession>A0A8W8JBW4</accession>
<dbReference type="InterPro" id="IPR008862">
    <property type="entry name" value="Tcp11"/>
</dbReference>
<dbReference type="Pfam" id="PF05794">
    <property type="entry name" value="Tcp11"/>
    <property type="match status" value="1"/>
</dbReference>
<proteinExistence type="inferred from homology"/>
<protein>
    <recommendedName>
        <fullName evidence="5">T-complex protein 11-like protein 1</fullName>
    </recommendedName>
</protein>
<dbReference type="GO" id="GO:0007165">
    <property type="term" value="P:signal transduction"/>
    <property type="evidence" value="ECO:0007669"/>
    <property type="project" value="TreeGrafter"/>
</dbReference>
<keyword evidence="4" id="KW-1185">Reference proteome</keyword>
<evidence type="ECO:0000256" key="1">
    <source>
        <dbReference type="ARBA" id="ARBA00010954"/>
    </source>
</evidence>
<name>A0A8W8JBW4_MAGGI</name>
<comment type="similarity">
    <text evidence="1">Belongs to the TCP11 family.</text>
</comment>
<sequence>MSDKEGPDSLDNSLNGEFPLQEKDDGELNMSVGSSVSDSETEKKVRTESPSSPRIPPAFMVAASPPKFLSFEQLMEAASGVKNMALAHEIAVNSDFKLESFQPPDDSIEKKVKDTVRRAFWDAFQAKLDEDPPDFSHALVLIEEVKDNIMMLLLPQHVRFRAQICEVLDVDLIRQKLENDAFDIYYYSNYIIGVMEKLCAPVRDDQVAKLKTIKEVVPLFKEIFEVMDLMKMDMANFTIQQIRPYCQQQSVEYERKKFQDFLKSQQEVGIDGLEFTKAWLKRSHDKITDVNAVEEAMSLPLATPAAIVNEAYIELLDWDEKNVIPETLVMDHARISEQMESAHRLALISSVLMITYSTVGVSISGVQALKEKLKSEICTLLEGVPESDLPKVMGNVGEQVNKTVNEFLSSHGFSARDEAQQRLLVGQITEMSSKDNRVYKLLFKRLLDFLRQIISSQHKEPLKVPPGFSAVERELSQLCGRFLRLISYNRSVFGSFYTDIINTLLQKHMADLSPSALRWDLLMLRNKKVMASRNFVTLRPPKTNITDQKTCLVVVTKLYEDMNASYITKPLLYN</sequence>
<dbReference type="PANTHER" id="PTHR12832">
    <property type="entry name" value="TESTIS-SPECIFIC PROTEIN PBS13 T-COMPLEX 11"/>
    <property type="match status" value="1"/>
</dbReference>
<evidence type="ECO:0000256" key="2">
    <source>
        <dbReference type="SAM" id="MobiDB-lite"/>
    </source>
</evidence>
<feature type="region of interest" description="Disordered" evidence="2">
    <location>
        <begin position="1"/>
        <end position="58"/>
    </location>
</feature>
<dbReference type="Proteomes" id="UP000005408">
    <property type="component" value="Unassembled WGS sequence"/>
</dbReference>
<dbReference type="AlphaFoldDB" id="A0A8W8JBW4"/>
<evidence type="ECO:0000313" key="4">
    <source>
        <dbReference type="Proteomes" id="UP000005408"/>
    </source>
</evidence>
<evidence type="ECO:0000313" key="3">
    <source>
        <dbReference type="EnsemblMetazoa" id="G18380.1:cds"/>
    </source>
</evidence>
<organism evidence="3 4">
    <name type="scientific">Magallana gigas</name>
    <name type="common">Pacific oyster</name>
    <name type="synonym">Crassostrea gigas</name>
    <dbReference type="NCBI Taxonomy" id="29159"/>
    <lineage>
        <taxon>Eukaryota</taxon>
        <taxon>Metazoa</taxon>
        <taxon>Spiralia</taxon>
        <taxon>Lophotrochozoa</taxon>
        <taxon>Mollusca</taxon>
        <taxon>Bivalvia</taxon>
        <taxon>Autobranchia</taxon>
        <taxon>Pteriomorphia</taxon>
        <taxon>Ostreida</taxon>
        <taxon>Ostreoidea</taxon>
        <taxon>Ostreidae</taxon>
        <taxon>Magallana</taxon>
    </lineage>
</organism>
<evidence type="ECO:0008006" key="5">
    <source>
        <dbReference type="Google" id="ProtNLM"/>
    </source>
</evidence>